<dbReference type="GeneID" id="65133620"/>
<organism evidence="1 2">
    <name type="scientific">Salmonella phage vB_SalP_TR2</name>
    <dbReference type="NCBI Taxonomy" id="2812854"/>
    <lineage>
        <taxon>Viruses</taxon>
        <taxon>Duplodnaviria</taxon>
        <taxon>Heunggongvirae</taxon>
        <taxon>Uroviricota</taxon>
        <taxon>Caudoviricetes</taxon>
        <taxon>Schitoviridae</taxon>
        <taxon>Triduovirus</taxon>
        <taxon>Triduovirus Tr2</taxon>
    </lineage>
</organism>
<accession>A0A898KC36</accession>
<dbReference type="Proteomes" id="UP000662760">
    <property type="component" value="Segment"/>
</dbReference>
<dbReference type="EMBL" id="MW544066">
    <property type="protein sequence ID" value="QSJ03982.1"/>
    <property type="molecule type" value="Genomic_DNA"/>
</dbReference>
<proteinExistence type="predicted"/>
<evidence type="ECO:0000313" key="2">
    <source>
        <dbReference type="Proteomes" id="UP000662760"/>
    </source>
</evidence>
<keyword evidence="2" id="KW-1185">Reference proteome</keyword>
<protein>
    <submittedName>
        <fullName evidence="1">Uncharacterized protein</fullName>
    </submittedName>
</protein>
<evidence type="ECO:0000313" key="1">
    <source>
        <dbReference type="EMBL" id="QSJ03982.1"/>
    </source>
</evidence>
<sequence length="159" mass="18916">MAIPIRQHTQERIYIKKELVMKLTQAYSDYVQRLETSLCRDNDTPFGFTYDGKSFGLMDNAPHIGIKEELRERAEEIWIAKSKLANDRRKIDAYLTRVMARLKDWGQMYDVIPDYLHEPYSRMFATAPKRTPQHLRLIVYLDIETKQIMDFHVMFRLVG</sequence>
<dbReference type="KEGG" id="vg:65133620"/>
<reference evidence="1" key="1">
    <citation type="submission" date="2021-01" db="EMBL/GenBank/DDBJ databases">
        <authorList>
            <person name="Shang Y."/>
        </authorList>
    </citation>
    <scope>NUCLEOTIDE SEQUENCE</scope>
</reference>
<name>A0A898KC36_9CAUD</name>
<dbReference type="RefSeq" id="YP_010115016.1">
    <property type="nucleotide sequence ID" value="NC_055921.1"/>
</dbReference>